<protein>
    <submittedName>
        <fullName evidence="2">Uncharacterized protein</fullName>
    </submittedName>
</protein>
<reference evidence="2 3" key="1">
    <citation type="journal article" date="2006" name="Science">
        <title>Phytophthora genome sequences uncover evolutionary origins and mechanisms of pathogenesis.</title>
        <authorList>
            <person name="Tyler B.M."/>
            <person name="Tripathy S."/>
            <person name="Zhang X."/>
            <person name="Dehal P."/>
            <person name="Jiang R.H."/>
            <person name="Aerts A."/>
            <person name="Arredondo F.D."/>
            <person name="Baxter L."/>
            <person name="Bensasson D."/>
            <person name="Beynon J.L."/>
            <person name="Chapman J."/>
            <person name="Damasceno C.M."/>
            <person name="Dorrance A.E."/>
            <person name="Dou D."/>
            <person name="Dickerman A.W."/>
            <person name="Dubchak I.L."/>
            <person name="Garbelotto M."/>
            <person name="Gijzen M."/>
            <person name="Gordon S.G."/>
            <person name="Govers F."/>
            <person name="Grunwald N.J."/>
            <person name="Huang W."/>
            <person name="Ivors K.L."/>
            <person name="Jones R.W."/>
            <person name="Kamoun S."/>
            <person name="Krampis K."/>
            <person name="Lamour K.H."/>
            <person name="Lee M.K."/>
            <person name="McDonald W.H."/>
            <person name="Medina M."/>
            <person name="Meijer H.J."/>
            <person name="Nordberg E.K."/>
            <person name="Maclean D.J."/>
            <person name="Ospina-Giraldo M.D."/>
            <person name="Morris P.F."/>
            <person name="Phuntumart V."/>
            <person name="Putnam N.H."/>
            <person name="Rash S."/>
            <person name="Rose J.K."/>
            <person name="Sakihama Y."/>
            <person name="Salamov A.A."/>
            <person name="Savidor A."/>
            <person name="Scheuring C.F."/>
            <person name="Smith B.M."/>
            <person name="Sobral B.W."/>
            <person name="Terry A."/>
            <person name="Torto-Alalibo T.A."/>
            <person name="Win J."/>
            <person name="Xu Z."/>
            <person name="Zhang H."/>
            <person name="Grigoriev I.V."/>
            <person name="Rokhsar D.S."/>
            <person name="Boore J.L."/>
        </authorList>
    </citation>
    <scope>NUCLEOTIDE SEQUENCE [LARGE SCALE GENOMIC DNA]</scope>
    <source>
        <strain evidence="2 3">P6497</strain>
    </source>
</reference>
<evidence type="ECO:0000256" key="1">
    <source>
        <dbReference type="SAM" id="MobiDB-lite"/>
    </source>
</evidence>
<dbReference type="AlphaFoldDB" id="G4YG20"/>
<organism evidence="2 3">
    <name type="scientific">Phytophthora sojae (strain P6497)</name>
    <name type="common">Soybean stem and root rot agent</name>
    <name type="synonym">Phytophthora megasperma f. sp. glycines</name>
    <dbReference type="NCBI Taxonomy" id="1094619"/>
    <lineage>
        <taxon>Eukaryota</taxon>
        <taxon>Sar</taxon>
        <taxon>Stramenopiles</taxon>
        <taxon>Oomycota</taxon>
        <taxon>Peronosporomycetes</taxon>
        <taxon>Peronosporales</taxon>
        <taxon>Peronosporaceae</taxon>
        <taxon>Phytophthora</taxon>
    </lineage>
</organism>
<dbReference type="RefSeq" id="XP_009515638.1">
    <property type="nucleotide sequence ID" value="XM_009517343.1"/>
</dbReference>
<dbReference type="Proteomes" id="UP000002640">
    <property type="component" value="Unassembled WGS sequence"/>
</dbReference>
<accession>G4YG20</accession>
<name>G4YG20_PHYSP</name>
<dbReference type="InParanoid" id="G4YG20"/>
<sequence length="153" mass="14757">MVQTALRGCVSGDGVGRVHAGEASGRFRGGAGAAFTCCGDDAAGLGRGGGDGAGRVRGGAQDAHGGEGAAGARDDGGTGWIRGGEGAGCTHGGGCSGRAQGGEGVALVSVVMAELDAIVADMALRALMVALNAFVVVLTVPDAFVARRRCTVV</sequence>
<dbReference type="KEGG" id="psoj:PHYSODRAFT_293930"/>
<gene>
    <name evidence="2" type="ORF">PHYSODRAFT_293930</name>
</gene>
<evidence type="ECO:0000313" key="3">
    <source>
        <dbReference type="Proteomes" id="UP000002640"/>
    </source>
</evidence>
<dbReference type="EMBL" id="JH159151">
    <property type="protein sequence ID" value="EGZ28363.1"/>
    <property type="molecule type" value="Genomic_DNA"/>
</dbReference>
<dbReference type="GeneID" id="20641041"/>
<feature type="region of interest" description="Disordered" evidence="1">
    <location>
        <begin position="53"/>
        <end position="77"/>
    </location>
</feature>
<evidence type="ECO:0000313" key="2">
    <source>
        <dbReference type="EMBL" id="EGZ28363.1"/>
    </source>
</evidence>
<keyword evidence="3" id="KW-1185">Reference proteome</keyword>
<proteinExistence type="predicted"/>